<evidence type="ECO:0000313" key="1">
    <source>
        <dbReference type="EMBL" id="OXB03079.1"/>
    </source>
</evidence>
<dbReference type="RefSeq" id="WP_089052683.1">
    <property type="nucleotide sequence ID" value="NZ_MUHA01000003.1"/>
</dbReference>
<dbReference type="EMBL" id="MUHA01000003">
    <property type="protein sequence ID" value="OXB03079.1"/>
    <property type="molecule type" value="Genomic_DNA"/>
</dbReference>
<evidence type="ECO:0008006" key="3">
    <source>
        <dbReference type="Google" id="ProtNLM"/>
    </source>
</evidence>
<proteinExistence type="predicted"/>
<accession>A0A226IAM1</accession>
<gene>
    <name evidence="1" type="ORF">B0A75_02355</name>
</gene>
<organism evidence="1 2">
    <name type="scientific">Flavobacterium oncorhynchi</name>
    <dbReference type="NCBI Taxonomy" id="728056"/>
    <lineage>
        <taxon>Bacteria</taxon>
        <taxon>Pseudomonadati</taxon>
        <taxon>Bacteroidota</taxon>
        <taxon>Flavobacteriia</taxon>
        <taxon>Flavobacteriales</taxon>
        <taxon>Flavobacteriaceae</taxon>
        <taxon>Flavobacterium</taxon>
    </lineage>
</organism>
<keyword evidence="2" id="KW-1185">Reference proteome</keyword>
<dbReference type="Proteomes" id="UP000198336">
    <property type="component" value="Unassembled WGS sequence"/>
</dbReference>
<dbReference type="PROSITE" id="PS51257">
    <property type="entry name" value="PROKAR_LIPOPROTEIN"/>
    <property type="match status" value="1"/>
</dbReference>
<comment type="caution">
    <text evidence="1">The sequence shown here is derived from an EMBL/GenBank/DDBJ whole genome shotgun (WGS) entry which is preliminary data.</text>
</comment>
<sequence length="226" mass="25632">MKKNYTILVLLIAFLFFGCGNDEKKQPKKKVYPVNSLKAAPLKEISSASSKTIVQKEILTDSLSDRKNIFAVKKPIKINKHTQESKTLISTAASEPKKDPNENKLLSFTNLHKILSNCKIGQTLTQKELTQNFEIQKEAVKLVKSVTKTAQNEIEVKWHSTWFIEKISDAKLQDGRLKVVFKENKLYTSGNAIGIKYNKKIYNNLVIIGRSAYIPTVKGYSWQIGK</sequence>
<protein>
    <recommendedName>
        <fullName evidence="3">Lipoprotein</fullName>
    </recommendedName>
</protein>
<name>A0A226IAM1_9FLAO</name>
<dbReference type="AlphaFoldDB" id="A0A226IAM1"/>
<evidence type="ECO:0000313" key="2">
    <source>
        <dbReference type="Proteomes" id="UP000198336"/>
    </source>
</evidence>
<reference evidence="1 2" key="1">
    <citation type="submission" date="2016-11" db="EMBL/GenBank/DDBJ databases">
        <title>Whole genomes of Flavobacteriaceae.</title>
        <authorList>
            <person name="Stine C."/>
            <person name="Li C."/>
            <person name="Tadesse D."/>
        </authorList>
    </citation>
    <scope>NUCLEOTIDE SEQUENCE [LARGE SCALE GENOMIC DNA]</scope>
    <source>
        <strain evidence="1 2">CCUG 59446</strain>
    </source>
</reference>